<evidence type="ECO:0000259" key="4">
    <source>
        <dbReference type="PROSITE" id="PS50949"/>
    </source>
</evidence>
<dbReference type="InterPro" id="IPR036390">
    <property type="entry name" value="WH_DNA-bd_sf"/>
</dbReference>
<evidence type="ECO:0000313" key="5">
    <source>
        <dbReference type="EMBL" id="KGY08434.1"/>
    </source>
</evidence>
<dbReference type="Gene3D" id="1.10.10.10">
    <property type="entry name" value="Winged helix-like DNA-binding domain superfamily/Winged helix DNA-binding domain"/>
    <property type="match status" value="1"/>
</dbReference>
<dbReference type="Proteomes" id="UP000030451">
    <property type="component" value="Unassembled WGS sequence"/>
</dbReference>
<dbReference type="PANTHER" id="PTHR43537">
    <property type="entry name" value="TRANSCRIPTIONAL REGULATOR, GNTR FAMILY"/>
    <property type="match status" value="1"/>
</dbReference>
<evidence type="ECO:0000256" key="1">
    <source>
        <dbReference type="ARBA" id="ARBA00023015"/>
    </source>
</evidence>
<dbReference type="InterPro" id="IPR008920">
    <property type="entry name" value="TF_FadR/GntR_C"/>
</dbReference>
<protein>
    <submittedName>
        <fullName evidence="5">XRE family transcriptional regulator</fullName>
    </submittedName>
</protein>
<dbReference type="SUPFAM" id="SSF46785">
    <property type="entry name" value="Winged helix' DNA-binding domain"/>
    <property type="match status" value="1"/>
</dbReference>
<sequence length="207" mass="23811">MIYLDILSGELKPGQKLVVADLKAKYNVGASPIREALVQLSWSNYVNLEPQKGCWVAAVTVEELTDLYQSLRFVAAALLKQAIEHGDENWELQVLTSFHKLSRIKNVQETFDWSEWEERQHQFHVSLLEGATSKQMLNFFTDLINQIKRYRYFALANGSSSEMFNIDEYESIMKLVLSKETQKATEVFEHHLNRSMSHIQGAIEQAA</sequence>
<organism evidence="5 6">
    <name type="scientific">Photobacterium sp. (strain ATCC 43367)</name>
    <dbReference type="NCBI Taxonomy" id="379097"/>
    <lineage>
        <taxon>Bacteria</taxon>
        <taxon>Pseudomonadati</taxon>
        <taxon>Pseudomonadota</taxon>
        <taxon>Gammaproteobacteria</taxon>
        <taxon>Vibrionales</taxon>
        <taxon>Vibrionaceae</taxon>
        <taxon>Vibrio</taxon>
        <taxon>Vibrio oreintalis group</taxon>
    </lineage>
</organism>
<dbReference type="SMART" id="SM00345">
    <property type="entry name" value="HTH_GNTR"/>
    <property type="match status" value="1"/>
</dbReference>
<accession>A0A0A5HY50</accession>
<evidence type="ECO:0000256" key="2">
    <source>
        <dbReference type="ARBA" id="ARBA00023125"/>
    </source>
</evidence>
<dbReference type="GO" id="GO:0003700">
    <property type="term" value="F:DNA-binding transcription factor activity"/>
    <property type="evidence" value="ECO:0007669"/>
    <property type="project" value="InterPro"/>
</dbReference>
<dbReference type="GO" id="GO:0003677">
    <property type="term" value="F:DNA binding"/>
    <property type="evidence" value="ECO:0007669"/>
    <property type="project" value="UniProtKB-KW"/>
</dbReference>
<name>A0A0A5HY50_PHOS4</name>
<dbReference type="InterPro" id="IPR000524">
    <property type="entry name" value="Tscrpt_reg_HTH_GntR"/>
</dbReference>
<keyword evidence="3" id="KW-0804">Transcription</keyword>
<comment type="caution">
    <text evidence="5">The sequence shown here is derived from an EMBL/GenBank/DDBJ whole genome shotgun (WGS) entry which is preliminary data.</text>
</comment>
<dbReference type="Gene3D" id="1.20.120.530">
    <property type="entry name" value="GntR ligand-binding domain-like"/>
    <property type="match status" value="1"/>
</dbReference>
<dbReference type="SUPFAM" id="SSF48008">
    <property type="entry name" value="GntR ligand-binding domain-like"/>
    <property type="match status" value="1"/>
</dbReference>
<reference evidence="5 6" key="1">
    <citation type="submission" date="2014-10" db="EMBL/GenBank/DDBJ databases">
        <title>Genome sequencing of Vibrio sinaloensis T08.</title>
        <authorList>
            <person name="Chan K.-G."/>
            <person name="Mohamad N.I."/>
        </authorList>
    </citation>
    <scope>NUCLEOTIDE SEQUENCE [LARGE SCALE GENOMIC DNA]</scope>
    <source>
        <strain evidence="5 6">T08</strain>
    </source>
</reference>
<dbReference type="InterPro" id="IPR036388">
    <property type="entry name" value="WH-like_DNA-bd_sf"/>
</dbReference>
<keyword evidence="2" id="KW-0238">DNA-binding</keyword>
<dbReference type="Pfam" id="PF00392">
    <property type="entry name" value="GntR"/>
    <property type="match status" value="1"/>
</dbReference>
<evidence type="ECO:0000313" key="6">
    <source>
        <dbReference type="Proteomes" id="UP000030451"/>
    </source>
</evidence>
<keyword evidence="1" id="KW-0805">Transcription regulation</keyword>
<dbReference type="PROSITE" id="PS50949">
    <property type="entry name" value="HTH_GNTR"/>
    <property type="match status" value="1"/>
</dbReference>
<dbReference type="STRING" id="379097.SE23_08805"/>
<proteinExistence type="predicted"/>
<dbReference type="EMBL" id="JRWP01000026">
    <property type="protein sequence ID" value="KGY08434.1"/>
    <property type="molecule type" value="Genomic_DNA"/>
</dbReference>
<gene>
    <name evidence="5" type="ORF">NM06_12965</name>
</gene>
<feature type="domain" description="HTH gntR-type" evidence="4">
    <location>
        <begin position="1"/>
        <end position="59"/>
    </location>
</feature>
<dbReference type="PANTHER" id="PTHR43537:SF20">
    <property type="entry name" value="HTH-TYPE TRANSCRIPTIONAL REPRESSOR GLAR"/>
    <property type="match status" value="1"/>
</dbReference>
<dbReference type="Pfam" id="PF07729">
    <property type="entry name" value="FCD"/>
    <property type="match status" value="1"/>
</dbReference>
<dbReference type="InterPro" id="IPR011711">
    <property type="entry name" value="GntR_C"/>
</dbReference>
<evidence type="ECO:0000256" key="3">
    <source>
        <dbReference type="ARBA" id="ARBA00023163"/>
    </source>
</evidence>
<dbReference type="AlphaFoldDB" id="A0A0A5HY50"/>